<dbReference type="GO" id="GO:0003700">
    <property type="term" value="F:DNA-binding transcription factor activity"/>
    <property type="evidence" value="ECO:0007669"/>
    <property type="project" value="InterPro"/>
</dbReference>
<name>A0A137P5G1_CONC2</name>
<protein>
    <recommendedName>
        <fullName evidence="2">Xylanolytic transcriptional activator regulatory domain-containing protein</fullName>
    </recommendedName>
</protein>
<organism evidence="3 4">
    <name type="scientific">Conidiobolus coronatus (strain ATCC 28846 / CBS 209.66 / NRRL 28638)</name>
    <name type="common">Delacroixia coronata</name>
    <dbReference type="NCBI Taxonomy" id="796925"/>
    <lineage>
        <taxon>Eukaryota</taxon>
        <taxon>Fungi</taxon>
        <taxon>Fungi incertae sedis</taxon>
        <taxon>Zoopagomycota</taxon>
        <taxon>Entomophthoromycotina</taxon>
        <taxon>Entomophthoromycetes</taxon>
        <taxon>Entomophthorales</taxon>
        <taxon>Ancylistaceae</taxon>
        <taxon>Conidiobolus</taxon>
    </lineage>
</organism>
<evidence type="ECO:0000313" key="4">
    <source>
        <dbReference type="Proteomes" id="UP000070444"/>
    </source>
</evidence>
<evidence type="ECO:0000256" key="1">
    <source>
        <dbReference type="ARBA" id="ARBA00023242"/>
    </source>
</evidence>
<dbReference type="GO" id="GO:0006351">
    <property type="term" value="P:DNA-templated transcription"/>
    <property type="evidence" value="ECO:0007669"/>
    <property type="project" value="InterPro"/>
</dbReference>
<reference evidence="3 4" key="1">
    <citation type="journal article" date="2015" name="Genome Biol. Evol.">
        <title>Phylogenomic analyses indicate that early fungi evolved digesting cell walls of algal ancestors of land plants.</title>
        <authorList>
            <person name="Chang Y."/>
            <person name="Wang S."/>
            <person name="Sekimoto S."/>
            <person name="Aerts A.L."/>
            <person name="Choi C."/>
            <person name="Clum A."/>
            <person name="LaButti K.M."/>
            <person name="Lindquist E.A."/>
            <person name="Yee Ngan C."/>
            <person name="Ohm R.A."/>
            <person name="Salamov A.A."/>
            <person name="Grigoriev I.V."/>
            <person name="Spatafora J.W."/>
            <person name="Berbee M.L."/>
        </authorList>
    </citation>
    <scope>NUCLEOTIDE SEQUENCE [LARGE SCALE GENOMIC DNA]</scope>
    <source>
        <strain evidence="3 4">NRRL 28638</strain>
    </source>
</reference>
<dbReference type="Proteomes" id="UP000070444">
    <property type="component" value="Unassembled WGS sequence"/>
</dbReference>
<dbReference type="PANTHER" id="PTHR46910">
    <property type="entry name" value="TRANSCRIPTION FACTOR PDR1"/>
    <property type="match status" value="1"/>
</dbReference>
<dbReference type="Pfam" id="PF04082">
    <property type="entry name" value="Fungal_trans"/>
    <property type="match status" value="1"/>
</dbReference>
<keyword evidence="1" id="KW-0539">Nucleus</keyword>
<accession>A0A137P5G1</accession>
<dbReference type="CDD" id="cd12148">
    <property type="entry name" value="fungal_TF_MHR"/>
    <property type="match status" value="1"/>
</dbReference>
<proteinExistence type="predicted"/>
<dbReference type="GO" id="GO:0008270">
    <property type="term" value="F:zinc ion binding"/>
    <property type="evidence" value="ECO:0007669"/>
    <property type="project" value="InterPro"/>
</dbReference>
<dbReference type="GO" id="GO:0003677">
    <property type="term" value="F:DNA binding"/>
    <property type="evidence" value="ECO:0007669"/>
    <property type="project" value="InterPro"/>
</dbReference>
<keyword evidence="4" id="KW-1185">Reference proteome</keyword>
<dbReference type="EMBL" id="KQ964511">
    <property type="protein sequence ID" value="KXN70161.1"/>
    <property type="molecule type" value="Genomic_DNA"/>
</dbReference>
<sequence length="541" mass="63372">MPKSSIIQYDMCIKCKVNIAKLGLYYCFYCKPRDKDSQNCKIYFYKFKNKHSKSRLLLKNEIYHKELSLCIEPIDLGSRPPLSNNQLFSLPTWEQFKSFTEFANFVIKSDRISFSYFIVSCTPLIQNIPKFQKFIESRSIELPPVCSPPNFLLPAPMSKPLQILNQSSFWNDLLKFYFQELHPISPLFSIKSFNSKTASPYLMSAMYYGAYCFGSEQPEEIGDYMEKFAEHSIKKIVRAISIDNIRALVIFTQLYQWNGEHTLAKTLQGHMSRMSYALGLHLDCKKLSPIERYNRQLLFSAVKIVNASISGSHGFAPNYLTESCNSDLSLIDPKWQLPDSSCIINFDSDIENILYSLSITEFYNFSDKLNYIIWFPNFMELSVNSFNQIWNKKLSRLKHLFEATVNSFNQMKIEYIEMEASITDHICKVKMIYHDASLELYELFKHKHETLSRRNISTILDHCHSLFETVVECSNYNPYYQYYAHILGLHYLNVYPKCNPAQKTIVKQRLGDLLIYMKSKYFSYYSLNYLLLKTGYDSIEE</sequence>
<evidence type="ECO:0000313" key="3">
    <source>
        <dbReference type="EMBL" id="KXN70161.1"/>
    </source>
</evidence>
<dbReference type="PANTHER" id="PTHR46910:SF1">
    <property type="entry name" value="MISCELLANEOUS ZN(II)2CYS6 TRANSCRIPTION FACTOR (EUROFUNG)-RELATED"/>
    <property type="match status" value="1"/>
</dbReference>
<evidence type="ECO:0000259" key="2">
    <source>
        <dbReference type="Pfam" id="PF04082"/>
    </source>
</evidence>
<feature type="domain" description="Xylanolytic transcriptional activator regulatory" evidence="2">
    <location>
        <begin position="174"/>
        <end position="317"/>
    </location>
</feature>
<dbReference type="InterPro" id="IPR050987">
    <property type="entry name" value="AtrR-like"/>
</dbReference>
<dbReference type="InterPro" id="IPR007219">
    <property type="entry name" value="XnlR_reg_dom"/>
</dbReference>
<gene>
    <name evidence="3" type="ORF">CONCODRAFT_78985</name>
</gene>
<dbReference type="AlphaFoldDB" id="A0A137P5G1"/>